<dbReference type="Pfam" id="PF09485">
    <property type="entry name" value="CRISPR_Cse2"/>
    <property type="match status" value="1"/>
</dbReference>
<feature type="compositionally biased region" description="Low complexity" evidence="1">
    <location>
        <begin position="213"/>
        <end position="225"/>
    </location>
</feature>
<dbReference type="EMBL" id="JBIAHM010000016">
    <property type="protein sequence ID" value="MFE9604487.1"/>
    <property type="molecule type" value="Genomic_DNA"/>
</dbReference>
<proteinExistence type="predicted"/>
<dbReference type="Gene3D" id="1.10.520.40">
    <property type="entry name" value="CRISPR-associated protein Cse2"/>
    <property type="match status" value="1"/>
</dbReference>
<comment type="caution">
    <text evidence="2">The sequence shown here is derived from an EMBL/GenBank/DDBJ whole genome shotgun (WGS) entry which is preliminary data.</text>
</comment>
<organism evidence="2 3">
    <name type="scientific">Streptomyces hokutonensis</name>
    <dbReference type="NCBI Taxonomy" id="1306990"/>
    <lineage>
        <taxon>Bacteria</taxon>
        <taxon>Bacillati</taxon>
        <taxon>Actinomycetota</taxon>
        <taxon>Actinomycetes</taxon>
        <taxon>Kitasatosporales</taxon>
        <taxon>Streptomycetaceae</taxon>
        <taxon>Streptomyces</taxon>
    </lineage>
</organism>
<feature type="region of interest" description="Disordered" evidence="1">
    <location>
        <begin position="201"/>
        <end position="234"/>
    </location>
</feature>
<name>A0ABW6MEB5_9ACTN</name>
<keyword evidence="3" id="KW-1185">Reference proteome</keyword>
<evidence type="ECO:0000256" key="1">
    <source>
        <dbReference type="SAM" id="MobiDB-lite"/>
    </source>
</evidence>
<accession>A0ABW6MEB5</accession>
<evidence type="ECO:0000313" key="3">
    <source>
        <dbReference type="Proteomes" id="UP001601303"/>
    </source>
</evidence>
<dbReference type="CDD" id="cd09731">
    <property type="entry name" value="Cse2_I-E"/>
    <property type="match status" value="1"/>
</dbReference>
<dbReference type="NCBIfam" id="TIGR02548">
    <property type="entry name" value="casB_cse2"/>
    <property type="match status" value="1"/>
</dbReference>
<reference evidence="2 3" key="1">
    <citation type="submission" date="2024-10" db="EMBL/GenBank/DDBJ databases">
        <title>The Natural Products Discovery Center: Release of the First 8490 Sequenced Strains for Exploring Actinobacteria Biosynthetic Diversity.</title>
        <authorList>
            <person name="Kalkreuter E."/>
            <person name="Kautsar S.A."/>
            <person name="Yang D."/>
            <person name="Bader C.D."/>
            <person name="Teijaro C.N."/>
            <person name="Fluegel L."/>
            <person name="Davis C.M."/>
            <person name="Simpson J.R."/>
            <person name="Lauterbach L."/>
            <person name="Steele A.D."/>
            <person name="Gui C."/>
            <person name="Meng S."/>
            <person name="Li G."/>
            <person name="Viehrig K."/>
            <person name="Ye F."/>
            <person name="Su P."/>
            <person name="Kiefer A.F."/>
            <person name="Nichols A."/>
            <person name="Cepeda A.J."/>
            <person name="Yan W."/>
            <person name="Fan B."/>
            <person name="Jiang Y."/>
            <person name="Adhikari A."/>
            <person name="Zheng C.-J."/>
            <person name="Schuster L."/>
            <person name="Cowan T.M."/>
            <person name="Smanski M.J."/>
            <person name="Chevrette M.G."/>
            <person name="De Carvalho L.P.S."/>
            <person name="Shen B."/>
        </authorList>
    </citation>
    <scope>NUCLEOTIDE SEQUENCE [LARGE SCALE GENOMIC DNA]</scope>
    <source>
        <strain evidence="2 3">NPDC006488</strain>
    </source>
</reference>
<dbReference type="InterPro" id="IPR013382">
    <property type="entry name" value="CRISPR-assoc_prot_Cse2"/>
</dbReference>
<dbReference type="InterPro" id="IPR038287">
    <property type="entry name" value="Cse2_sf"/>
</dbReference>
<sequence length="234" mass="25456">MTTPTFVALPERVGQITATNINGLQRGYLSDQPRAVAALARLRRGAGKDVRQVPDLWGLIDTGPLHDPTYEGGLPPREDDLARAEDAVHVALTLWALHQQSRGTGMHRTDRKDAPAGLGSAVRRLMPKGDIDETILKRLVRAGHAPDLPSLAQRLREIVLLLRREDIPLDYALLAGQLCHWQRPGGRDDVRRAWGRSFHAYRPAKDSEPDPGAPAGSTPATGPASDSDTTKDAS</sequence>
<evidence type="ECO:0000313" key="2">
    <source>
        <dbReference type="EMBL" id="MFE9604487.1"/>
    </source>
</evidence>
<protein>
    <submittedName>
        <fullName evidence="2">Type I-E CRISPR-associated protein Cse2/CasB</fullName>
    </submittedName>
</protein>
<dbReference type="Proteomes" id="UP001601303">
    <property type="component" value="Unassembled WGS sequence"/>
</dbReference>
<dbReference type="RefSeq" id="WP_388113419.1">
    <property type="nucleotide sequence ID" value="NZ_JBIAHM010000016.1"/>
</dbReference>
<gene>
    <name evidence="2" type="primary">casB</name>
    <name evidence="2" type="synonym">cse2</name>
    <name evidence="2" type="ORF">ACFYNQ_38835</name>
</gene>